<evidence type="ECO:0000313" key="2">
    <source>
        <dbReference type="EMBL" id="PCE28254.1"/>
    </source>
</evidence>
<dbReference type="InterPro" id="IPR019734">
    <property type="entry name" value="TPR_rpt"/>
</dbReference>
<dbReference type="PANTHER" id="PTHR21621">
    <property type="entry name" value="RIBOSOMAL PROTEIN S6 MODIFICATION PROTEIN"/>
    <property type="match status" value="1"/>
</dbReference>
<dbReference type="EMBL" id="MTZV01000002">
    <property type="protein sequence ID" value="PCE28254.1"/>
    <property type="molecule type" value="Genomic_DNA"/>
</dbReference>
<evidence type="ECO:0000313" key="3">
    <source>
        <dbReference type="Proteomes" id="UP000218022"/>
    </source>
</evidence>
<dbReference type="GO" id="GO:0005737">
    <property type="term" value="C:cytoplasm"/>
    <property type="evidence" value="ECO:0007669"/>
    <property type="project" value="TreeGrafter"/>
</dbReference>
<organism evidence="2 3">
    <name type="scientific">Paraburkholderia acidicola</name>
    <dbReference type="NCBI Taxonomy" id="1912599"/>
    <lineage>
        <taxon>Bacteria</taxon>
        <taxon>Pseudomonadati</taxon>
        <taxon>Pseudomonadota</taxon>
        <taxon>Betaproteobacteria</taxon>
        <taxon>Burkholderiales</taxon>
        <taxon>Burkholderiaceae</taxon>
        <taxon>Paraburkholderia</taxon>
    </lineage>
</organism>
<dbReference type="OrthoDB" id="5297883at2"/>
<dbReference type="SUPFAM" id="SSF48452">
    <property type="entry name" value="TPR-like"/>
    <property type="match status" value="1"/>
</dbReference>
<accession>A0A2A4F6P1</accession>
<dbReference type="InterPro" id="IPR011990">
    <property type="entry name" value="TPR-like_helical_dom_sf"/>
</dbReference>
<dbReference type="GO" id="GO:0009432">
    <property type="term" value="P:SOS response"/>
    <property type="evidence" value="ECO:0007669"/>
    <property type="project" value="TreeGrafter"/>
</dbReference>
<reference evidence="2 3" key="1">
    <citation type="submission" date="2017-01" db="EMBL/GenBank/DDBJ databases">
        <title>Whole-Genome Shotgun Sequencing of Two beta-Proteobacterial Species in Search of the Bulgecin Biosynthetic Cluster.</title>
        <authorList>
            <person name="Horsman M.E."/>
            <person name="Marous D.R."/>
            <person name="Li R."/>
            <person name="Oliver R.A."/>
            <person name="Byun B."/>
            <person name="Emrich S.J."/>
            <person name="Boggess B."/>
            <person name="Townsend C.A."/>
            <person name="Mobashery S."/>
        </authorList>
    </citation>
    <scope>NUCLEOTIDE SEQUENCE [LARGE SCALE GENOMIC DNA]</scope>
    <source>
        <strain evidence="2 3">ATCC 31363</strain>
    </source>
</reference>
<dbReference type="Gene3D" id="1.25.40.10">
    <property type="entry name" value="Tetratricopeptide repeat domain"/>
    <property type="match status" value="1"/>
</dbReference>
<evidence type="ECO:0000256" key="1">
    <source>
        <dbReference type="PROSITE-ProRule" id="PRU00339"/>
    </source>
</evidence>
<feature type="repeat" description="TPR" evidence="1">
    <location>
        <begin position="71"/>
        <end position="104"/>
    </location>
</feature>
<name>A0A2A4F6P1_9BURK</name>
<dbReference type="RefSeq" id="WP_157915128.1">
    <property type="nucleotide sequence ID" value="NZ_MTZV01000002.1"/>
</dbReference>
<dbReference type="AlphaFoldDB" id="A0A2A4F6P1"/>
<dbReference type="SUPFAM" id="SSF56059">
    <property type="entry name" value="Glutathione synthetase ATP-binding domain-like"/>
    <property type="match status" value="1"/>
</dbReference>
<dbReference type="Proteomes" id="UP000218022">
    <property type="component" value="Unassembled WGS sequence"/>
</dbReference>
<dbReference type="PANTHER" id="PTHR21621:SF0">
    <property type="entry name" value="BETA-CITRYLGLUTAMATE SYNTHASE B-RELATED"/>
    <property type="match status" value="1"/>
</dbReference>
<dbReference type="PROSITE" id="PS50005">
    <property type="entry name" value="TPR"/>
    <property type="match status" value="1"/>
</dbReference>
<protein>
    <submittedName>
        <fullName evidence="2">Uncharacterized protein</fullName>
    </submittedName>
</protein>
<dbReference type="Pfam" id="PF14559">
    <property type="entry name" value="TPR_19"/>
    <property type="match status" value="1"/>
</dbReference>
<keyword evidence="1" id="KW-0802">TPR repeat</keyword>
<sequence length="461" mass="51552">MSIDALVLQAARHSQAGQLDLVEPLLLQILAIEPQHQIACLELARVMILSGRYDEAVAVLEPLADEGLADAEVYRRLALAHSFADRKGAAIMYYRHALELEPGNGQVLHSIANLEQASGFTDQAAATYRDAVEVKPLWTMPAAVSPPEFRVLWMFAPGAGNTPPDYFVSRARFESSILTVLDGVEYDIDLLRCHADVVVNLVSDVDQSRAILNTVEALAERIGRPVFNHPRGIVGTDRASISMRLAGTPGCVVPHTCTFSNVDLLHMLNKNETAELQFPLLVRRAGTHGGEDFEKVDDRNQLNEFVNCIGESDYYVTPFVDYRSEDGYFRKYRFIFVGDEILPYHLAIDDKWKIHHVTTSMAGIQWMQDEERAFLDDPWRVFAAPQQAALRAIRNTIGLDYFGIDCALTPAGEVVVFEVNATMLVHGENDRFPYKTEAVSRIRQQFHSLLDRTAHEALSTL</sequence>
<dbReference type="GO" id="GO:0018169">
    <property type="term" value="F:ribosomal S6-glutamic acid ligase activity"/>
    <property type="evidence" value="ECO:0007669"/>
    <property type="project" value="TreeGrafter"/>
</dbReference>
<gene>
    <name evidence="2" type="ORF">BWP39_06990</name>
</gene>
<comment type="caution">
    <text evidence="2">The sequence shown here is derived from an EMBL/GenBank/DDBJ whole genome shotgun (WGS) entry which is preliminary data.</text>
</comment>
<dbReference type="SMART" id="SM00028">
    <property type="entry name" value="TPR"/>
    <property type="match status" value="3"/>
</dbReference>
<proteinExistence type="predicted"/>